<organism evidence="1">
    <name type="scientific">Tanacetum cinerariifolium</name>
    <name type="common">Dalmatian daisy</name>
    <name type="synonym">Chrysanthemum cinerariifolium</name>
    <dbReference type="NCBI Taxonomy" id="118510"/>
    <lineage>
        <taxon>Eukaryota</taxon>
        <taxon>Viridiplantae</taxon>
        <taxon>Streptophyta</taxon>
        <taxon>Embryophyta</taxon>
        <taxon>Tracheophyta</taxon>
        <taxon>Spermatophyta</taxon>
        <taxon>Magnoliopsida</taxon>
        <taxon>eudicotyledons</taxon>
        <taxon>Gunneridae</taxon>
        <taxon>Pentapetalae</taxon>
        <taxon>asterids</taxon>
        <taxon>campanulids</taxon>
        <taxon>Asterales</taxon>
        <taxon>Asteraceae</taxon>
        <taxon>Asteroideae</taxon>
        <taxon>Anthemideae</taxon>
        <taxon>Anthemidinae</taxon>
        <taxon>Tanacetum</taxon>
    </lineage>
</organism>
<proteinExistence type="predicted"/>
<dbReference type="AlphaFoldDB" id="A0A6L2NKP0"/>
<comment type="caution">
    <text evidence="1">The sequence shown here is derived from an EMBL/GenBank/DDBJ whole genome shotgun (WGS) entry which is preliminary data.</text>
</comment>
<name>A0A6L2NKP0_TANCI</name>
<gene>
    <name evidence="1" type="ORF">Tci_058796</name>
</gene>
<accession>A0A6L2NKP0</accession>
<evidence type="ECO:0000313" key="1">
    <source>
        <dbReference type="EMBL" id="GEU86818.1"/>
    </source>
</evidence>
<sequence length="152" mass="16738">MEYCEDEDDCLTNFESKFPAIVFDDTLTLIKHSRGNPWNAEGRKNGARLSRGHFIRRFATYFGLVSDEGLRGLSMITRELSMIDFHELVRINICVRPGDTWSWVAPGPKRQQVATAGALEAAEDAPVDVESALAALAPVHAAQPPPAARTIS</sequence>
<reference evidence="1" key="1">
    <citation type="journal article" date="2019" name="Sci. Rep.">
        <title>Draft genome of Tanacetum cinerariifolium, the natural source of mosquito coil.</title>
        <authorList>
            <person name="Yamashiro T."/>
            <person name="Shiraishi A."/>
            <person name="Satake H."/>
            <person name="Nakayama K."/>
        </authorList>
    </citation>
    <scope>NUCLEOTIDE SEQUENCE</scope>
</reference>
<dbReference type="EMBL" id="BKCJ010009407">
    <property type="protein sequence ID" value="GEU86818.1"/>
    <property type="molecule type" value="Genomic_DNA"/>
</dbReference>
<protein>
    <submittedName>
        <fullName evidence="1">Uncharacterized protein</fullName>
    </submittedName>
</protein>